<evidence type="ECO:0000256" key="2">
    <source>
        <dbReference type="ARBA" id="ARBA00011006"/>
    </source>
</evidence>
<feature type="transmembrane region" description="Helical" evidence="7">
    <location>
        <begin position="70"/>
        <end position="91"/>
    </location>
</feature>
<feature type="transmembrane region" description="Helical" evidence="7">
    <location>
        <begin position="42"/>
        <end position="64"/>
    </location>
</feature>
<keyword evidence="4 7" id="KW-0812">Transmembrane</keyword>
<accession>A0A402ALT5</accession>
<evidence type="ECO:0000256" key="5">
    <source>
        <dbReference type="ARBA" id="ARBA00022989"/>
    </source>
</evidence>
<sequence length="100" mass="9862">MLFASLTTFAAVQLGAIIWWLVVGLIAGALAGLVMRGGGYGIVGDIIVGLVGALVGGFVAGLIGLGANGFVGSIIIAFIGACVFIAILRAVSGGTRRSTL</sequence>
<evidence type="ECO:0000256" key="4">
    <source>
        <dbReference type="ARBA" id="ARBA00022692"/>
    </source>
</evidence>
<evidence type="ECO:0000256" key="3">
    <source>
        <dbReference type="ARBA" id="ARBA00022475"/>
    </source>
</evidence>
<dbReference type="PANTHER" id="PTHR33884:SF3">
    <property type="entry name" value="UPF0410 PROTEIN YMGE"/>
    <property type="match status" value="1"/>
</dbReference>
<keyword evidence="6 7" id="KW-0472">Membrane</keyword>
<keyword evidence="5 7" id="KW-1133">Transmembrane helix</keyword>
<keyword evidence="9" id="KW-1185">Reference proteome</keyword>
<evidence type="ECO:0000256" key="7">
    <source>
        <dbReference type="SAM" id="Phobius"/>
    </source>
</evidence>
<comment type="subcellular location">
    <subcellularLocation>
        <location evidence="1">Cell membrane</location>
        <topology evidence="1">Multi-pass membrane protein</topology>
    </subcellularLocation>
</comment>
<reference evidence="9" key="1">
    <citation type="submission" date="2018-12" db="EMBL/GenBank/DDBJ databases">
        <title>Tengunoibacter tsumagoiensis gen. nov., sp. nov., Dictyobacter kobayashii sp. nov., D. alpinus sp. nov., and D. joshuensis sp. nov. and description of Dictyobacteraceae fam. nov. within the order Ktedonobacterales isolated from Tengu-no-mugimeshi.</title>
        <authorList>
            <person name="Wang C.M."/>
            <person name="Zheng Y."/>
            <person name="Sakai Y."/>
            <person name="Toyoda A."/>
            <person name="Minakuchi Y."/>
            <person name="Abe K."/>
            <person name="Yokota A."/>
            <person name="Yabe S."/>
        </authorList>
    </citation>
    <scope>NUCLEOTIDE SEQUENCE [LARGE SCALE GENOMIC DNA]</scope>
    <source>
        <strain evidence="9">Uno11</strain>
    </source>
</reference>
<dbReference type="RefSeq" id="WP_126551750.1">
    <property type="nucleotide sequence ID" value="NZ_BIFS01000001.1"/>
</dbReference>
<dbReference type="GO" id="GO:0005886">
    <property type="term" value="C:plasma membrane"/>
    <property type="evidence" value="ECO:0007669"/>
    <property type="project" value="UniProtKB-SubCell"/>
</dbReference>
<evidence type="ECO:0000256" key="6">
    <source>
        <dbReference type="ARBA" id="ARBA00023136"/>
    </source>
</evidence>
<dbReference type="PANTHER" id="PTHR33884">
    <property type="entry name" value="UPF0410 PROTEIN YMGE"/>
    <property type="match status" value="1"/>
</dbReference>
<evidence type="ECO:0000313" key="8">
    <source>
        <dbReference type="EMBL" id="GCE19984.1"/>
    </source>
</evidence>
<gene>
    <name evidence="8" type="ORF">KDK_37840</name>
</gene>
<dbReference type="OrthoDB" id="166748at2"/>
<dbReference type="Proteomes" id="UP000287188">
    <property type="component" value="Unassembled WGS sequence"/>
</dbReference>
<feature type="transmembrane region" description="Helical" evidence="7">
    <location>
        <begin position="12"/>
        <end position="35"/>
    </location>
</feature>
<dbReference type="Pfam" id="PF04226">
    <property type="entry name" value="Transgly_assoc"/>
    <property type="match status" value="1"/>
</dbReference>
<protein>
    <recommendedName>
        <fullName evidence="10">Transglycosylase</fullName>
    </recommendedName>
</protein>
<dbReference type="InterPro" id="IPR007341">
    <property type="entry name" value="Transgly_assoc"/>
</dbReference>
<dbReference type="EMBL" id="BIFS01000001">
    <property type="protein sequence ID" value="GCE19984.1"/>
    <property type="molecule type" value="Genomic_DNA"/>
</dbReference>
<comment type="similarity">
    <text evidence="2">Belongs to the UPF0410 family.</text>
</comment>
<proteinExistence type="inferred from homology"/>
<evidence type="ECO:0000313" key="9">
    <source>
        <dbReference type="Proteomes" id="UP000287188"/>
    </source>
</evidence>
<dbReference type="AlphaFoldDB" id="A0A402ALT5"/>
<evidence type="ECO:0008006" key="10">
    <source>
        <dbReference type="Google" id="ProtNLM"/>
    </source>
</evidence>
<organism evidence="8 9">
    <name type="scientific">Dictyobacter kobayashii</name>
    <dbReference type="NCBI Taxonomy" id="2014872"/>
    <lineage>
        <taxon>Bacteria</taxon>
        <taxon>Bacillati</taxon>
        <taxon>Chloroflexota</taxon>
        <taxon>Ktedonobacteria</taxon>
        <taxon>Ktedonobacterales</taxon>
        <taxon>Dictyobacteraceae</taxon>
        <taxon>Dictyobacter</taxon>
    </lineage>
</organism>
<keyword evidence="3" id="KW-1003">Cell membrane</keyword>
<comment type="caution">
    <text evidence="8">The sequence shown here is derived from an EMBL/GenBank/DDBJ whole genome shotgun (WGS) entry which is preliminary data.</text>
</comment>
<name>A0A402ALT5_9CHLR</name>
<evidence type="ECO:0000256" key="1">
    <source>
        <dbReference type="ARBA" id="ARBA00004651"/>
    </source>
</evidence>